<proteinExistence type="predicted"/>
<evidence type="ECO:0000256" key="2">
    <source>
        <dbReference type="SAM" id="Phobius"/>
    </source>
</evidence>
<dbReference type="VEuPathDB" id="AmoebaDB:FDP41_002968"/>
<accession>A0A6A5BJC0</accession>
<dbReference type="EMBL" id="VFQX01000032">
    <property type="protein sequence ID" value="KAF0978013.1"/>
    <property type="molecule type" value="Genomic_DNA"/>
</dbReference>
<keyword evidence="2" id="KW-0472">Membrane</keyword>
<keyword evidence="2" id="KW-1133">Transmembrane helix</keyword>
<feature type="transmembrane region" description="Helical" evidence="2">
    <location>
        <begin position="335"/>
        <end position="357"/>
    </location>
</feature>
<organism evidence="3 4">
    <name type="scientific">Naegleria fowleri</name>
    <name type="common">Brain eating amoeba</name>
    <dbReference type="NCBI Taxonomy" id="5763"/>
    <lineage>
        <taxon>Eukaryota</taxon>
        <taxon>Discoba</taxon>
        <taxon>Heterolobosea</taxon>
        <taxon>Tetramitia</taxon>
        <taxon>Eutetramitia</taxon>
        <taxon>Vahlkampfiidae</taxon>
        <taxon>Naegleria</taxon>
    </lineage>
</organism>
<protein>
    <submittedName>
        <fullName evidence="3">Uncharacterized protein</fullName>
    </submittedName>
</protein>
<evidence type="ECO:0000313" key="4">
    <source>
        <dbReference type="Proteomes" id="UP000444721"/>
    </source>
</evidence>
<dbReference type="GeneID" id="68110186"/>
<name>A0A6A5BJC0_NAEFO</name>
<keyword evidence="2" id="KW-0812">Transmembrane</keyword>
<gene>
    <name evidence="3" type="ORF">FDP41_002968</name>
</gene>
<dbReference type="Proteomes" id="UP000444721">
    <property type="component" value="Unassembled WGS sequence"/>
</dbReference>
<dbReference type="OrthoDB" id="10579569at2759"/>
<feature type="transmembrane region" description="Helical" evidence="2">
    <location>
        <begin position="394"/>
        <end position="415"/>
    </location>
</feature>
<dbReference type="VEuPathDB" id="AmoebaDB:NF0061210"/>
<feature type="transmembrane region" description="Helical" evidence="2">
    <location>
        <begin position="298"/>
        <end position="315"/>
    </location>
</feature>
<evidence type="ECO:0000313" key="3">
    <source>
        <dbReference type="EMBL" id="KAF0978013.1"/>
    </source>
</evidence>
<comment type="caution">
    <text evidence="3">The sequence shown here is derived from an EMBL/GenBank/DDBJ whole genome shotgun (WGS) entry which is preliminary data.</text>
</comment>
<feature type="transmembrane region" description="Helical" evidence="2">
    <location>
        <begin position="26"/>
        <end position="53"/>
    </location>
</feature>
<sequence length="427" mass="48512">MDPSSSESSRYDIPSHLERPSNLFRYLFVVHNCCLLVFMLFSAVVVYCVKGFLFHKKSKREQRHFMSSSLLEKKNSTLPSSRLERQQEIIPSAACQHEEEQPEEEGICDHNVTSSDPSTPMTTLTATTTTTTNNSQMHSPSSVITIHSVWESMDSISPISQNSTNTFLNKNIPSNSESIFDREVNSSLSTRSSFQFLHDNHCSLSISNFNSCTTSNNGNISQSTIKAKHGQEEEDIDLDSTGASSPSLNVSCNHSKDVSNSCPCNVPPLEHLIYNRLRDPTQFLFESFGFKFPITISLYLYRMIISMWALISLFLKQFHFEKQLPLMFVSFLTNFTAILFTLYFTGHVVLGFFYLVFFSKLYRNSKKIGIPTLRKTNLEYSNLRKFMLMASNGMWLMGEIAITSSLIVSVGYWIMFSIESSSEVSYL</sequence>
<keyword evidence="4" id="KW-1185">Reference proteome</keyword>
<dbReference type="RefSeq" id="XP_044562726.1">
    <property type="nucleotide sequence ID" value="XM_044706220.1"/>
</dbReference>
<dbReference type="AlphaFoldDB" id="A0A6A5BJC0"/>
<reference evidence="3 4" key="1">
    <citation type="journal article" date="2019" name="Sci. Rep.">
        <title>Nanopore sequencing improves the draft genome of the human pathogenic amoeba Naegleria fowleri.</title>
        <authorList>
            <person name="Liechti N."/>
            <person name="Schurch N."/>
            <person name="Bruggmann R."/>
            <person name="Wittwer M."/>
        </authorList>
    </citation>
    <scope>NUCLEOTIDE SEQUENCE [LARGE SCALE GENOMIC DNA]</scope>
    <source>
        <strain evidence="3 4">ATCC 30894</strain>
    </source>
</reference>
<dbReference type="VEuPathDB" id="AmoebaDB:NfTy_057520"/>
<feature type="region of interest" description="Disordered" evidence="1">
    <location>
        <begin position="95"/>
        <end position="121"/>
    </location>
</feature>
<evidence type="ECO:0000256" key="1">
    <source>
        <dbReference type="SAM" id="MobiDB-lite"/>
    </source>
</evidence>